<dbReference type="PANTHER" id="PTHR30037">
    <property type="entry name" value="DNA-3-METHYLADENINE GLYCOSYLASE 1"/>
    <property type="match status" value="1"/>
</dbReference>
<comment type="caution">
    <text evidence="1">The sequence shown here is derived from an EMBL/GenBank/DDBJ whole genome shotgun (WGS) entry which is preliminary data.</text>
</comment>
<dbReference type="InterPro" id="IPR011257">
    <property type="entry name" value="DNA_glycosylase"/>
</dbReference>
<evidence type="ECO:0000313" key="1">
    <source>
        <dbReference type="EMBL" id="NYS47244.1"/>
    </source>
</evidence>
<proteinExistence type="predicted"/>
<dbReference type="Pfam" id="PF03352">
    <property type="entry name" value="Adenine_glyco"/>
    <property type="match status" value="1"/>
</dbReference>
<sequence>MKDIKRCDWVSNELLEKYHDNIWGKIEKSNIKLFEMLILECMQAGLSWNIVLKKKENLQKVFSKFNYMECAQYTDEYLNSLLNDSGIIRHRLKIFAVRQNAISFIKIIDEFGSFYNYIWGFVDYKQIVNNNKKYSDIKSKNFLSDIISKDMKKRGFKFVGSTTIYSYLQAIGVINDHLVDCICYSQCID</sequence>
<name>A0ABX2T1B7_9BACL</name>
<gene>
    <name evidence="1" type="ORF">HZY85_03420</name>
</gene>
<dbReference type="PANTHER" id="PTHR30037:SF4">
    <property type="entry name" value="DNA-3-METHYLADENINE GLYCOSYLASE I"/>
    <property type="match status" value="1"/>
</dbReference>
<evidence type="ECO:0000313" key="2">
    <source>
        <dbReference type="Proteomes" id="UP000531840"/>
    </source>
</evidence>
<dbReference type="Gene3D" id="1.10.340.30">
    <property type="entry name" value="Hypothetical protein, domain 2"/>
    <property type="match status" value="1"/>
</dbReference>
<reference evidence="1 2" key="1">
    <citation type="submission" date="2020-07" db="EMBL/GenBank/DDBJ databases">
        <title>MOT database genomes.</title>
        <authorList>
            <person name="Joseph S."/>
            <person name="Aduse-Opoku J."/>
            <person name="Hashim A."/>
            <person name="Wade W."/>
            <person name="Curtis M."/>
        </authorList>
    </citation>
    <scope>NUCLEOTIDE SEQUENCE [LARGE SCALE GENOMIC DNA]</scope>
    <source>
        <strain evidence="1 2">CIP 106318</strain>
    </source>
</reference>
<dbReference type="SUPFAM" id="SSF48150">
    <property type="entry name" value="DNA-glycosylase"/>
    <property type="match status" value="1"/>
</dbReference>
<dbReference type="Proteomes" id="UP000531840">
    <property type="component" value="Unassembled WGS sequence"/>
</dbReference>
<dbReference type="EMBL" id="JACBYF010000004">
    <property type="protein sequence ID" value="NYS47244.1"/>
    <property type="molecule type" value="Genomic_DNA"/>
</dbReference>
<protein>
    <submittedName>
        <fullName evidence="1">DNA-3-methyladenine glycosylase I</fullName>
    </submittedName>
</protein>
<organism evidence="1 2">
    <name type="scientific">Gemelliphila palaticanis</name>
    <dbReference type="NCBI Taxonomy" id="81950"/>
    <lineage>
        <taxon>Bacteria</taxon>
        <taxon>Bacillati</taxon>
        <taxon>Bacillota</taxon>
        <taxon>Bacilli</taxon>
        <taxon>Bacillales</taxon>
        <taxon>Gemellaceae</taxon>
        <taxon>Gemelliphila</taxon>
    </lineage>
</organism>
<dbReference type="InterPro" id="IPR005019">
    <property type="entry name" value="Adenine_glyco"/>
</dbReference>
<accession>A0ABX2T1B7</accession>
<dbReference type="RefSeq" id="WP_179940890.1">
    <property type="nucleotide sequence ID" value="NZ_JACBYF010000004.1"/>
</dbReference>
<dbReference type="InterPro" id="IPR052891">
    <property type="entry name" value="DNA-3mA_glycosylase"/>
</dbReference>
<keyword evidence="2" id="KW-1185">Reference proteome</keyword>